<sequence>MRFRQVGVLFVGILFMEIRESATKVLRNDMVESVLSNVLRHSEDKRPILDSAVNLRSSATATKPKISGMLSVPIDIVPWNFLKLKYWLWRGTNPSVVYRHFGLNKLKGEARKSKFFRYYAKYMDRWRKKQAI</sequence>
<accession>A0ACC0W3Q4</accession>
<protein>
    <submittedName>
        <fullName evidence="1">Uncharacterized protein</fullName>
    </submittedName>
</protein>
<organism evidence="1 2">
    <name type="scientific">Peronosclerospora sorghi</name>
    <dbReference type="NCBI Taxonomy" id="230839"/>
    <lineage>
        <taxon>Eukaryota</taxon>
        <taxon>Sar</taxon>
        <taxon>Stramenopiles</taxon>
        <taxon>Oomycota</taxon>
        <taxon>Peronosporomycetes</taxon>
        <taxon>Peronosporales</taxon>
        <taxon>Peronosporaceae</taxon>
        <taxon>Peronosclerospora</taxon>
    </lineage>
</organism>
<proteinExistence type="predicted"/>
<comment type="caution">
    <text evidence="1">The sequence shown here is derived from an EMBL/GenBank/DDBJ whole genome shotgun (WGS) entry which is preliminary data.</text>
</comment>
<evidence type="ECO:0000313" key="2">
    <source>
        <dbReference type="Proteomes" id="UP001163321"/>
    </source>
</evidence>
<evidence type="ECO:0000313" key="1">
    <source>
        <dbReference type="EMBL" id="KAI9912800.1"/>
    </source>
</evidence>
<keyword evidence="2" id="KW-1185">Reference proteome</keyword>
<dbReference type="EMBL" id="CM047583">
    <property type="protein sequence ID" value="KAI9912800.1"/>
    <property type="molecule type" value="Genomic_DNA"/>
</dbReference>
<reference evidence="1 2" key="1">
    <citation type="journal article" date="2022" name="bioRxiv">
        <title>The genome of the oomycete Peronosclerospora sorghi, a cosmopolitan pathogen of maize and sorghum, is inflated with dispersed pseudogenes.</title>
        <authorList>
            <person name="Fletcher K."/>
            <person name="Martin F."/>
            <person name="Isakeit T."/>
            <person name="Cavanaugh K."/>
            <person name="Magill C."/>
            <person name="Michelmore R."/>
        </authorList>
    </citation>
    <scope>NUCLEOTIDE SEQUENCE [LARGE SCALE GENOMIC DNA]</scope>
    <source>
        <strain evidence="1">P6</strain>
    </source>
</reference>
<name>A0ACC0W3Q4_9STRA</name>
<dbReference type="Proteomes" id="UP001163321">
    <property type="component" value="Chromosome 4"/>
</dbReference>
<gene>
    <name evidence="1" type="ORF">PsorP6_006108</name>
</gene>